<reference evidence="1" key="1">
    <citation type="submission" date="2020-05" db="EMBL/GenBank/DDBJ databases">
        <title>Large-scale comparative analyses of tick genomes elucidate their genetic diversity and vector capacities.</title>
        <authorList>
            <person name="Jia N."/>
            <person name="Wang J."/>
            <person name="Shi W."/>
            <person name="Du L."/>
            <person name="Sun Y."/>
            <person name="Zhan W."/>
            <person name="Jiang J."/>
            <person name="Wang Q."/>
            <person name="Zhang B."/>
            <person name="Ji P."/>
            <person name="Sakyi L.B."/>
            <person name="Cui X."/>
            <person name="Yuan T."/>
            <person name="Jiang B."/>
            <person name="Yang W."/>
            <person name="Lam T.T.-Y."/>
            <person name="Chang Q."/>
            <person name="Ding S."/>
            <person name="Wang X."/>
            <person name="Zhu J."/>
            <person name="Ruan X."/>
            <person name="Zhao L."/>
            <person name="Wei J."/>
            <person name="Que T."/>
            <person name="Du C."/>
            <person name="Cheng J."/>
            <person name="Dai P."/>
            <person name="Han X."/>
            <person name="Huang E."/>
            <person name="Gao Y."/>
            <person name="Liu J."/>
            <person name="Shao H."/>
            <person name="Ye R."/>
            <person name="Li L."/>
            <person name="Wei W."/>
            <person name="Wang X."/>
            <person name="Wang C."/>
            <person name="Yang T."/>
            <person name="Huo Q."/>
            <person name="Li W."/>
            <person name="Guo W."/>
            <person name="Chen H."/>
            <person name="Zhou L."/>
            <person name="Ni X."/>
            <person name="Tian J."/>
            <person name="Zhou Y."/>
            <person name="Sheng Y."/>
            <person name="Liu T."/>
            <person name="Pan Y."/>
            <person name="Xia L."/>
            <person name="Li J."/>
            <person name="Zhao F."/>
            <person name="Cao W."/>
        </authorList>
    </citation>
    <scope>NUCLEOTIDE SEQUENCE</scope>
    <source>
        <strain evidence="1">Dsil-2018</strain>
    </source>
</reference>
<comment type="caution">
    <text evidence="1">The sequence shown here is derived from an EMBL/GenBank/DDBJ whole genome shotgun (WGS) entry which is preliminary data.</text>
</comment>
<evidence type="ECO:0000313" key="1">
    <source>
        <dbReference type="EMBL" id="KAH7944791.1"/>
    </source>
</evidence>
<gene>
    <name evidence="1" type="ORF">HPB49_000692</name>
</gene>
<dbReference type="Proteomes" id="UP000821865">
    <property type="component" value="Chromosome 6"/>
</dbReference>
<evidence type="ECO:0000313" key="2">
    <source>
        <dbReference type="Proteomes" id="UP000821865"/>
    </source>
</evidence>
<protein>
    <submittedName>
        <fullName evidence="1">Uncharacterized protein</fullName>
    </submittedName>
</protein>
<name>A0ACB8CIM9_DERSI</name>
<dbReference type="EMBL" id="CM023475">
    <property type="protein sequence ID" value="KAH7944791.1"/>
    <property type="molecule type" value="Genomic_DNA"/>
</dbReference>
<proteinExistence type="predicted"/>
<sequence length="118" mass="13247">MEKFSMKTTFKTDAGQDLNPAIEVTTKSLVRHLSEGLTAAIERSSKHSPELQVTIDSSSLIFTLNMSIGEVKFLWNFTMDAQSSDDFYSQVTLPMLLTLAALKEQRERLFALLTKKDA</sequence>
<accession>A0ACB8CIM9</accession>
<organism evidence="1 2">
    <name type="scientific">Dermacentor silvarum</name>
    <name type="common">Tick</name>
    <dbReference type="NCBI Taxonomy" id="543639"/>
    <lineage>
        <taxon>Eukaryota</taxon>
        <taxon>Metazoa</taxon>
        <taxon>Ecdysozoa</taxon>
        <taxon>Arthropoda</taxon>
        <taxon>Chelicerata</taxon>
        <taxon>Arachnida</taxon>
        <taxon>Acari</taxon>
        <taxon>Parasitiformes</taxon>
        <taxon>Ixodida</taxon>
        <taxon>Ixodoidea</taxon>
        <taxon>Ixodidae</taxon>
        <taxon>Rhipicephalinae</taxon>
        <taxon>Dermacentor</taxon>
    </lineage>
</organism>
<keyword evidence="2" id="KW-1185">Reference proteome</keyword>